<keyword evidence="3" id="KW-1185">Reference proteome</keyword>
<comment type="caution">
    <text evidence="2">The sequence shown here is derived from an EMBL/GenBank/DDBJ whole genome shotgun (WGS) entry which is preliminary data.</text>
</comment>
<protein>
    <submittedName>
        <fullName evidence="2">Uncharacterized protein</fullName>
    </submittedName>
</protein>
<sequence>MHINNLGGPKGAATASLDRPAAPARSSFGSLVAGSTSVVPRSAAPTGTNILAKTISSQGTPGAGFGAPYTQAMTANASAGGAQGPAADLQQQAAEQQALYDIMKMSLMSFVSTSFNMNQNRPKMEFSSEE</sequence>
<evidence type="ECO:0000313" key="2">
    <source>
        <dbReference type="EMBL" id="MDC0710571.1"/>
    </source>
</evidence>
<accession>A0ABT5DAJ9</accession>
<evidence type="ECO:0000313" key="3">
    <source>
        <dbReference type="Proteomes" id="UP001221838"/>
    </source>
</evidence>
<dbReference type="RefSeq" id="WP_272140148.1">
    <property type="nucleotide sequence ID" value="NZ_JAQNDM010000002.1"/>
</dbReference>
<dbReference type="Proteomes" id="UP001221838">
    <property type="component" value="Unassembled WGS sequence"/>
</dbReference>
<feature type="region of interest" description="Disordered" evidence="1">
    <location>
        <begin position="1"/>
        <end position="45"/>
    </location>
</feature>
<feature type="compositionally biased region" description="Polar residues" evidence="1">
    <location>
        <begin position="27"/>
        <end position="45"/>
    </location>
</feature>
<evidence type="ECO:0000256" key="1">
    <source>
        <dbReference type="SAM" id="MobiDB-lite"/>
    </source>
</evidence>
<dbReference type="EMBL" id="JAQNDM010000002">
    <property type="protein sequence ID" value="MDC0710571.1"/>
    <property type="molecule type" value="Genomic_DNA"/>
</dbReference>
<gene>
    <name evidence="2" type="ORF">POL68_18990</name>
</gene>
<organism evidence="2 3">
    <name type="scientific">Stigmatella ashevillensis</name>
    <dbReference type="NCBI Taxonomy" id="2995309"/>
    <lineage>
        <taxon>Bacteria</taxon>
        <taxon>Pseudomonadati</taxon>
        <taxon>Myxococcota</taxon>
        <taxon>Myxococcia</taxon>
        <taxon>Myxococcales</taxon>
        <taxon>Cystobacterineae</taxon>
        <taxon>Archangiaceae</taxon>
        <taxon>Stigmatella</taxon>
    </lineage>
</organism>
<reference evidence="2 3" key="1">
    <citation type="submission" date="2022-11" db="EMBL/GenBank/DDBJ databases">
        <title>Minimal conservation of predation-associated metabolite biosynthetic gene clusters underscores biosynthetic potential of Myxococcota including descriptions for ten novel species: Archangium lansinium sp. nov., Myxococcus landrumus sp. nov., Nannocystis bai.</title>
        <authorList>
            <person name="Ahearne A."/>
            <person name="Stevens C."/>
            <person name="Dowd S."/>
        </authorList>
    </citation>
    <scope>NUCLEOTIDE SEQUENCE [LARGE SCALE GENOMIC DNA]</scope>
    <source>
        <strain evidence="2 3">NCWAL01</strain>
    </source>
</reference>
<proteinExistence type="predicted"/>
<name>A0ABT5DAJ9_9BACT</name>